<keyword evidence="6" id="KW-1185">Reference proteome</keyword>
<feature type="disulfide bond" evidence="3">
    <location>
        <begin position="60"/>
        <end position="74"/>
    </location>
</feature>
<evidence type="ECO:0000259" key="4">
    <source>
        <dbReference type="PROSITE" id="PS50941"/>
    </source>
</evidence>
<feature type="disulfide bond" evidence="3">
    <location>
        <begin position="126"/>
        <end position="140"/>
    </location>
</feature>
<evidence type="ECO:0000256" key="1">
    <source>
        <dbReference type="ARBA" id="ARBA00022669"/>
    </source>
</evidence>
<dbReference type="PANTHER" id="PTHR47849">
    <property type="entry name" value="CHITIN-BINDING LECTIN 1"/>
    <property type="match status" value="1"/>
</dbReference>
<dbReference type="PANTHER" id="PTHR47849:SF8">
    <property type="entry name" value="LECTIN"/>
    <property type="match status" value="1"/>
</dbReference>
<dbReference type="PROSITE" id="PS50941">
    <property type="entry name" value="CHIT_BIND_I_2"/>
    <property type="match status" value="2"/>
</dbReference>
<gene>
    <name evidence="5" type="ORF">QBC37DRAFT_440490</name>
</gene>
<evidence type="ECO:0000256" key="2">
    <source>
        <dbReference type="ARBA" id="ARBA00023157"/>
    </source>
</evidence>
<feature type="domain" description="Chitin-binding type-1" evidence="4">
    <location>
        <begin position="38"/>
        <end position="93"/>
    </location>
</feature>
<dbReference type="InterPro" id="IPR018371">
    <property type="entry name" value="Chitin-binding_1_CS"/>
</dbReference>
<dbReference type="Proteomes" id="UP001301769">
    <property type="component" value="Unassembled WGS sequence"/>
</dbReference>
<dbReference type="PROSITE" id="PS00026">
    <property type="entry name" value="CHIT_BIND_I_1"/>
    <property type="match status" value="1"/>
</dbReference>
<feature type="domain" description="Chitin-binding type-1" evidence="4">
    <location>
        <begin position="103"/>
        <end position="155"/>
    </location>
</feature>
<evidence type="ECO:0000313" key="5">
    <source>
        <dbReference type="EMBL" id="KAK4213980.1"/>
    </source>
</evidence>
<organism evidence="5 6">
    <name type="scientific">Rhypophila decipiens</name>
    <dbReference type="NCBI Taxonomy" id="261697"/>
    <lineage>
        <taxon>Eukaryota</taxon>
        <taxon>Fungi</taxon>
        <taxon>Dikarya</taxon>
        <taxon>Ascomycota</taxon>
        <taxon>Pezizomycotina</taxon>
        <taxon>Sordariomycetes</taxon>
        <taxon>Sordariomycetidae</taxon>
        <taxon>Sordariales</taxon>
        <taxon>Naviculisporaceae</taxon>
        <taxon>Rhypophila</taxon>
    </lineage>
</organism>
<comment type="caution">
    <text evidence="5">The sequence shown here is derived from an EMBL/GenBank/DDBJ whole genome shotgun (WGS) entry which is preliminary data.</text>
</comment>
<keyword evidence="2 3" id="KW-1015">Disulfide bond</keyword>
<dbReference type="InterPro" id="IPR036861">
    <property type="entry name" value="Endochitinase-like_sf"/>
</dbReference>
<dbReference type="SUPFAM" id="SSF57016">
    <property type="entry name" value="Plant lectins/antimicrobial peptides"/>
    <property type="match status" value="2"/>
</dbReference>
<dbReference type="Pfam" id="PF00187">
    <property type="entry name" value="Chitin_bind_1"/>
    <property type="match status" value="1"/>
</dbReference>
<reference evidence="5" key="1">
    <citation type="journal article" date="2023" name="Mol. Phylogenet. Evol.">
        <title>Genome-scale phylogeny and comparative genomics of the fungal order Sordariales.</title>
        <authorList>
            <person name="Hensen N."/>
            <person name="Bonometti L."/>
            <person name="Westerberg I."/>
            <person name="Brannstrom I.O."/>
            <person name="Guillou S."/>
            <person name="Cros-Aarteil S."/>
            <person name="Calhoun S."/>
            <person name="Haridas S."/>
            <person name="Kuo A."/>
            <person name="Mondo S."/>
            <person name="Pangilinan J."/>
            <person name="Riley R."/>
            <person name="LaButti K."/>
            <person name="Andreopoulos B."/>
            <person name="Lipzen A."/>
            <person name="Chen C."/>
            <person name="Yan M."/>
            <person name="Daum C."/>
            <person name="Ng V."/>
            <person name="Clum A."/>
            <person name="Steindorff A."/>
            <person name="Ohm R.A."/>
            <person name="Martin F."/>
            <person name="Silar P."/>
            <person name="Natvig D.O."/>
            <person name="Lalanne C."/>
            <person name="Gautier V."/>
            <person name="Ament-Velasquez S.L."/>
            <person name="Kruys A."/>
            <person name="Hutchinson M.I."/>
            <person name="Powell A.J."/>
            <person name="Barry K."/>
            <person name="Miller A.N."/>
            <person name="Grigoriev I.V."/>
            <person name="Debuchy R."/>
            <person name="Gladieux P."/>
            <person name="Hiltunen Thoren M."/>
            <person name="Johannesson H."/>
        </authorList>
    </citation>
    <scope>NUCLEOTIDE SEQUENCE</scope>
    <source>
        <strain evidence="5">PSN293</strain>
    </source>
</reference>
<dbReference type="EMBL" id="MU858101">
    <property type="protein sequence ID" value="KAK4213980.1"/>
    <property type="molecule type" value="Genomic_DNA"/>
</dbReference>
<proteinExistence type="predicted"/>
<accession>A0AAN6Y9U0</accession>
<protein>
    <submittedName>
        <fullName evidence="5">Carbohydrate-binding module family 18 protein</fullName>
    </submittedName>
</protein>
<name>A0AAN6Y9U0_9PEZI</name>
<dbReference type="Gene3D" id="3.30.60.10">
    <property type="entry name" value="Endochitinase-like"/>
    <property type="match status" value="2"/>
</dbReference>
<dbReference type="SMART" id="SM00270">
    <property type="entry name" value="ChtBD1"/>
    <property type="match status" value="2"/>
</dbReference>
<evidence type="ECO:0000313" key="6">
    <source>
        <dbReference type="Proteomes" id="UP001301769"/>
    </source>
</evidence>
<dbReference type="GO" id="GO:0008061">
    <property type="term" value="F:chitin binding"/>
    <property type="evidence" value="ECO:0007669"/>
    <property type="project" value="UniProtKB-UniRule"/>
</dbReference>
<keyword evidence="1 3" id="KW-0147">Chitin-binding</keyword>
<comment type="caution">
    <text evidence="3">Lacks conserved residue(s) required for the propagation of feature annotation.</text>
</comment>
<evidence type="ECO:0000256" key="3">
    <source>
        <dbReference type="PROSITE-ProRule" id="PRU00261"/>
    </source>
</evidence>
<dbReference type="InterPro" id="IPR001002">
    <property type="entry name" value="Chitin-bd_1"/>
</dbReference>
<sequence>MLATILLLPAIALAAVVPDSDLQSQDSLRRAVSVVSPDLTCGTLLAGANKGYTCPSDTPCCSQYGYCGTGDSFCLTTGGCQTRFSNTTSSCTAPRSGTTVSIDGTCGTTGAGKSGYRCPTGSTMGCCSAAGYCGNTTDHCDTAKGCQSGFGTCARSTGKRSRGLWE</sequence>
<dbReference type="AlphaFoldDB" id="A0AAN6Y9U0"/>
<reference evidence="5" key="2">
    <citation type="submission" date="2023-05" db="EMBL/GenBank/DDBJ databases">
        <authorList>
            <consortium name="Lawrence Berkeley National Laboratory"/>
            <person name="Steindorff A."/>
            <person name="Hensen N."/>
            <person name="Bonometti L."/>
            <person name="Westerberg I."/>
            <person name="Brannstrom I.O."/>
            <person name="Guillou S."/>
            <person name="Cros-Aarteil S."/>
            <person name="Calhoun S."/>
            <person name="Haridas S."/>
            <person name="Kuo A."/>
            <person name="Mondo S."/>
            <person name="Pangilinan J."/>
            <person name="Riley R."/>
            <person name="Labutti K."/>
            <person name="Andreopoulos B."/>
            <person name="Lipzen A."/>
            <person name="Chen C."/>
            <person name="Yanf M."/>
            <person name="Daum C."/>
            <person name="Ng V."/>
            <person name="Clum A."/>
            <person name="Ohm R."/>
            <person name="Martin F."/>
            <person name="Silar P."/>
            <person name="Natvig D."/>
            <person name="Lalanne C."/>
            <person name="Gautier V."/>
            <person name="Ament-Velasquez S.L."/>
            <person name="Kruys A."/>
            <person name="Hutchinson M.I."/>
            <person name="Powell A.J."/>
            <person name="Barry K."/>
            <person name="Miller A.N."/>
            <person name="Grigoriev I.V."/>
            <person name="Debuchy R."/>
            <person name="Gladieux P."/>
            <person name="Thoren M.H."/>
            <person name="Johannesson H."/>
        </authorList>
    </citation>
    <scope>NUCLEOTIDE SEQUENCE</scope>
    <source>
        <strain evidence="5">PSN293</strain>
    </source>
</reference>